<evidence type="ECO:0000313" key="2">
    <source>
        <dbReference type="EMBL" id="PGH33304.1"/>
    </source>
</evidence>
<protein>
    <recommendedName>
        <fullName evidence="1">2EXR domain-containing protein</fullName>
    </recommendedName>
</protein>
<gene>
    <name evidence="2" type="ORF">GX50_03857</name>
</gene>
<proteinExistence type="predicted"/>
<evidence type="ECO:0000313" key="3">
    <source>
        <dbReference type="Proteomes" id="UP000226031"/>
    </source>
</evidence>
<dbReference type="InterPro" id="IPR045518">
    <property type="entry name" value="2EXR"/>
</dbReference>
<name>A0A2B7ZA41_9EURO</name>
<dbReference type="Proteomes" id="UP000226031">
    <property type="component" value="Unassembled WGS sequence"/>
</dbReference>
<reference evidence="2 3" key="1">
    <citation type="submission" date="2017-10" db="EMBL/GenBank/DDBJ databases">
        <title>Comparative genomics in systemic dimorphic fungi from Ajellomycetaceae.</title>
        <authorList>
            <person name="Munoz J.F."/>
            <person name="Mcewen J.G."/>
            <person name="Clay O.K."/>
            <person name="Cuomo C.A."/>
        </authorList>
    </citation>
    <scope>NUCLEOTIDE SEQUENCE [LARGE SCALE GENOMIC DNA]</scope>
    <source>
        <strain evidence="2 3">UAMH4076</strain>
    </source>
</reference>
<accession>A0A2B7ZA41</accession>
<dbReference type="AlphaFoldDB" id="A0A2B7ZA41"/>
<comment type="caution">
    <text evidence="2">The sequence shown here is derived from an EMBL/GenBank/DDBJ whole genome shotgun (WGS) entry which is preliminary data.</text>
</comment>
<feature type="domain" description="2EXR" evidence="1">
    <location>
        <begin position="3"/>
        <end position="94"/>
    </location>
</feature>
<dbReference type="EMBL" id="PDND01000066">
    <property type="protein sequence ID" value="PGH33304.1"/>
    <property type="molecule type" value="Genomic_DNA"/>
</dbReference>
<dbReference type="Pfam" id="PF20150">
    <property type="entry name" value="2EXR"/>
    <property type="match status" value="1"/>
</dbReference>
<evidence type="ECO:0000259" key="1">
    <source>
        <dbReference type="Pfam" id="PF20150"/>
    </source>
</evidence>
<dbReference type="VEuPathDB" id="FungiDB:EMCG_00283"/>
<sequence length="318" mass="36258">MPFPQFSKLPFELQDMIWTLFIHISLGTAHYARLDERMIRDPNSTGGVAFATDMPPFQLYLTRSRISKFYPPRCDSITTLLETTKSSRVTAQRFLKASPKASAGNCIPLDREFPYERVVIPLPALRINAFNNLIIFADIAHNIWGNMLHSRPNISRYSQPGHIRYLAIPFPVLKPSYGRSMQLRDDVALMLSALLEMFSDLHVLYVLIHPERLRSGMDKPWGKTDWSDPQNPDITLASYLDAYGKISPIKCKNGGGIYRCGQQEFFEVPAEQVAHLGGLEWVIGILAKTSVKFARRLRENENENESAKLRLMSWTDLV</sequence>
<organism evidence="2 3">
    <name type="scientific">[Emmonsia] crescens</name>
    <dbReference type="NCBI Taxonomy" id="73230"/>
    <lineage>
        <taxon>Eukaryota</taxon>
        <taxon>Fungi</taxon>
        <taxon>Dikarya</taxon>
        <taxon>Ascomycota</taxon>
        <taxon>Pezizomycotina</taxon>
        <taxon>Eurotiomycetes</taxon>
        <taxon>Eurotiomycetidae</taxon>
        <taxon>Onygenales</taxon>
        <taxon>Ajellomycetaceae</taxon>
        <taxon>Emergomyces</taxon>
    </lineage>
</organism>
<keyword evidence="3" id="KW-1185">Reference proteome</keyword>